<keyword evidence="2" id="KW-1185">Reference proteome</keyword>
<evidence type="ECO:0000313" key="2">
    <source>
        <dbReference type="Proteomes" id="UP000504606"/>
    </source>
</evidence>
<dbReference type="Proteomes" id="UP000504606">
    <property type="component" value="Unplaced"/>
</dbReference>
<dbReference type="AlphaFoldDB" id="A0A9C6WRV2"/>
<sequence>MATLARVLQSCALAVALAVALGAPQALKAATDSEVSTYGAAVEVAAKEAQRRGVHRAAALVCWGSAAERRLVLALSAVGVAVSLLRGRDQTTAAAVDSLLREGSGRTAIIVDMACPAAPRLLLLASKLRLFDLANSWFLFENGRLDPYASEDSTVNRTLSWDPGVDDFPDVELVTAGRYGAQRREEALLPDEEVLLEVLPPSRRASDRPWISSQVSMVNHVVET</sequence>
<evidence type="ECO:0000256" key="1">
    <source>
        <dbReference type="SAM" id="SignalP"/>
    </source>
</evidence>
<gene>
    <name evidence="3" type="primary">LOC127749909</name>
</gene>
<name>A0A9C6WRV2_FRAOC</name>
<organism evidence="2 3">
    <name type="scientific">Frankliniella occidentalis</name>
    <name type="common">Western flower thrips</name>
    <name type="synonym">Euthrips occidentalis</name>
    <dbReference type="NCBI Taxonomy" id="133901"/>
    <lineage>
        <taxon>Eukaryota</taxon>
        <taxon>Metazoa</taxon>
        <taxon>Ecdysozoa</taxon>
        <taxon>Arthropoda</taxon>
        <taxon>Hexapoda</taxon>
        <taxon>Insecta</taxon>
        <taxon>Pterygota</taxon>
        <taxon>Neoptera</taxon>
        <taxon>Paraneoptera</taxon>
        <taxon>Thysanoptera</taxon>
        <taxon>Terebrantia</taxon>
        <taxon>Thripoidea</taxon>
        <taxon>Thripidae</taxon>
        <taxon>Frankliniella</taxon>
    </lineage>
</organism>
<proteinExistence type="predicted"/>
<dbReference type="RefSeq" id="XP_052125897.1">
    <property type="nucleotide sequence ID" value="XM_052269937.1"/>
</dbReference>
<reference evidence="3" key="1">
    <citation type="submission" date="2025-08" db="UniProtKB">
        <authorList>
            <consortium name="RefSeq"/>
        </authorList>
    </citation>
    <scope>IDENTIFICATION</scope>
    <source>
        <tissue evidence="3">Whole organism</tissue>
    </source>
</reference>
<keyword evidence="1" id="KW-0732">Signal</keyword>
<evidence type="ECO:0000313" key="3">
    <source>
        <dbReference type="RefSeq" id="XP_052125897.1"/>
    </source>
</evidence>
<accession>A0A9C6WRV2</accession>
<feature type="signal peptide" evidence="1">
    <location>
        <begin position="1"/>
        <end position="22"/>
    </location>
</feature>
<dbReference type="KEGG" id="foc:127749909"/>
<dbReference type="GeneID" id="127749909"/>
<feature type="chain" id="PRO_5039140064" evidence="1">
    <location>
        <begin position="23"/>
        <end position="224"/>
    </location>
</feature>
<protein>
    <submittedName>
        <fullName evidence="3">Uncharacterized protein LOC127749909</fullName>
    </submittedName>
</protein>